<feature type="compositionally biased region" description="Pro residues" evidence="1">
    <location>
        <begin position="44"/>
        <end position="65"/>
    </location>
</feature>
<comment type="caution">
    <text evidence="2">The sequence shown here is derived from an EMBL/GenBank/DDBJ whole genome shotgun (WGS) entry which is preliminary data.</text>
</comment>
<evidence type="ECO:0000256" key="1">
    <source>
        <dbReference type="SAM" id="MobiDB-lite"/>
    </source>
</evidence>
<proteinExistence type="predicted"/>
<gene>
    <name evidence="2" type="ORF">Zm00014a_024037</name>
</gene>
<dbReference type="Proteomes" id="UP000251960">
    <property type="component" value="Chromosome 1"/>
</dbReference>
<organism evidence="2">
    <name type="scientific">Zea mays</name>
    <name type="common">Maize</name>
    <dbReference type="NCBI Taxonomy" id="4577"/>
    <lineage>
        <taxon>Eukaryota</taxon>
        <taxon>Viridiplantae</taxon>
        <taxon>Streptophyta</taxon>
        <taxon>Embryophyta</taxon>
        <taxon>Tracheophyta</taxon>
        <taxon>Spermatophyta</taxon>
        <taxon>Magnoliopsida</taxon>
        <taxon>Liliopsida</taxon>
        <taxon>Poales</taxon>
        <taxon>Poaceae</taxon>
        <taxon>PACMAD clade</taxon>
        <taxon>Panicoideae</taxon>
        <taxon>Andropogonodae</taxon>
        <taxon>Andropogoneae</taxon>
        <taxon>Tripsacinae</taxon>
        <taxon>Zea</taxon>
    </lineage>
</organism>
<feature type="region of interest" description="Disordered" evidence="1">
    <location>
        <begin position="220"/>
        <end position="243"/>
    </location>
</feature>
<reference evidence="2" key="1">
    <citation type="journal article" date="2018" name="Nat. Genet.">
        <title>Extensive intraspecific gene order and gene structural variations between Mo17 and other maize genomes.</title>
        <authorList>
            <person name="Sun S."/>
            <person name="Zhou Y."/>
            <person name="Chen J."/>
            <person name="Shi J."/>
            <person name="Zhao H."/>
            <person name="Zhao H."/>
            <person name="Song W."/>
            <person name="Zhang M."/>
            <person name="Cui Y."/>
            <person name="Dong X."/>
            <person name="Liu H."/>
            <person name="Ma X."/>
            <person name="Jiao Y."/>
            <person name="Wang B."/>
            <person name="Wei X."/>
            <person name="Stein J.C."/>
            <person name="Glaubitz J.C."/>
            <person name="Lu F."/>
            <person name="Yu G."/>
            <person name="Liang C."/>
            <person name="Fengler K."/>
            <person name="Li B."/>
            <person name="Rafalski A."/>
            <person name="Schnable P.S."/>
            <person name="Ware D.H."/>
            <person name="Buckler E.S."/>
            <person name="Lai J."/>
        </authorList>
    </citation>
    <scope>NUCLEOTIDE SEQUENCE [LARGE SCALE GENOMIC DNA]</scope>
    <source>
        <tissue evidence="2">Seedling</tissue>
    </source>
</reference>
<evidence type="ECO:0000313" key="2">
    <source>
        <dbReference type="EMBL" id="PWZ54585.1"/>
    </source>
</evidence>
<feature type="region of interest" description="Disordered" evidence="1">
    <location>
        <begin position="1"/>
        <end position="87"/>
    </location>
</feature>
<name>A0A8J8YBN1_MAIZE</name>
<accession>A0A8J8YBN1</accession>
<protein>
    <submittedName>
        <fullName evidence="2">Uncharacterized protein</fullName>
    </submittedName>
</protein>
<sequence>MSEHPASRSSVGSRSSALPPHQQRLTPAPDPLASVWIRRLHLSPNPPPPPPPRPPPLHIRAPPPAHQDAISTDESHTTPPPPPLTLRGTGFGPFRWSPRPLLGAPAGAWDAAAAASVGVAPGGSAVGGDQTMLSPFFRLPAPLPSVVDFEEAMPLRPLIGLGSHSGSGGFPGLSRQMVGGGDPCDGWLSSRVAGAAYPGHALDMVPTRTLNDLRDRQHGAIPAQPNLARHDPSSSSQRDEPFSYWNMGRFRRNTATSSVTPLGAAPANFGTKRNADSNDFLPLKLRKLSGAI</sequence>
<feature type="compositionally biased region" description="Basic and acidic residues" evidence="1">
    <location>
        <begin position="228"/>
        <end position="241"/>
    </location>
</feature>
<feature type="compositionally biased region" description="Low complexity" evidence="1">
    <location>
        <begin position="7"/>
        <end position="16"/>
    </location>
</feature>
<dbReference type="AlphaFoldDB" id="A0A8J8YBN1"/>
<dbReference type="EMBL" id="NCVQ01000001">
    <property type="protein sequence ID" value="PWZ54585.1"/>
    <property type="molecule type" value="Genomic_DNA"/>
</dbReference>